<accession>F6EPK6</accession>
<protein>
    <submittedName>
        <fullName evidence="6">Predicted peptidase (S10/S33 family)</fullName>
    </submittedName>
</protein>
<dbReference type="SUPFAM" id="SSF53474">
    <property type="entry name" value="alpha/beta-Hydrolases"/>
    <property type="match status" value="1"/>
</dbReference>
<keyword evidence="7" id="KW-1185">Reference proteome</keyword>
<dbReference type="STRING" id="443218.AS9A_0987"/>
<evidence type="ECO:0000256" key="4">
    <source>
        <dbReference type="SAM" id="Phobius"/>
    </source>
</evidence>
<feature type="transmembrane region" description="Helical" evidence="4">
    <location>
        <begin position="164"/>
        <end position="185"/>
    </location>
</feature>
<dbReference type="PANTHER" id="PTHR43798">
    <property type="entry name" value="MONOACYLGLYCEROL LIPASE"/>
    <property type="match status" value="1"/>
</dbReference>
<dbReference type="InterPro" id="IPR029058">
    <property type="entry name" value="AB_hydrolase_fold"/>
</dbReference>
<keyword evidence="4" id="KW-1133">Transmembrane helix</keyword>
<feature type="domain" description="AB hydrolase-1" evidence="5">
    <location>
        <begin position="230"/>
        <end position="345"/>
    </location>
</feature>
<dbReference type="InterPro" id="IPR000073">
    <property type="entry name" value="AB_hydrolase_1"/>
</dbReference>
<reference evidence="6 7" key="1">
    <citation type="journal article" date="2011" name="J. Bacteriol.">
        <title>Complete genome sequence of Amycolicicoccus subflavus DQS3-9A1T, an actinomycete isolated from crude oil-polluted soil.</title>
        <authorList>
            <person name="Cai M."/>
            <person name="Chen W.M."/>
            <person name="Nie Y."/>
            <person name="Chi C.Q."/>
            <person name="Wang Y.N."/>
            <person name="Tang Y.Q."/>
            <person name="Li G.Y."/>
            <person name="Wu X.L."/>
        </authorList>
    </citation>
    <scope>NUCLEOTIDE SEQUENCE [LARGE SCALE GENOMIC DNA]</scope>
    <source>
        <strain evidence="7">DSM 45089 / DQS3-9A1</strain>
    </source>
</reference>
<name>F6EPK6_HOYSD</name>
<evidence type="ECO:0000256" key="1">
    <source>
        <dbReference type="ARBA" id="ARBA00010088"/>
    </source>
</evidence>
<dbReference type="InterPro" id="IPR050266">
    <property type="entry name" value="AB_hydrolase_sf"/>
</dbReference>
<comment type="similarity">
    <text evidence="1">Belongs to the peptidase S33 family.</text>
</comment>
<dbReference type="eggNOG" id="COG2267">
    <property type="taxonomic scope" value="Bacteria"/>
</dbReference>
<feature type="region of interest" description="Disordered" evidence="3">
    <location>
        <begin position="1"/>
        <end position="21"/>
    </location>
</feature>
<evidence type="ECO:0000256" key="2">
    <source>
        <dbReference type="ARBA" id="ARBA00022801"/>
    </source>
</evidence>
<dbReference type="HOGENOM" id="CLU_049285_2_0_11"/>
<dbReference type="GO" id="GO:0004177">
    <property type="term" value="F:aminopeptidase activity"/>
    <property type="evidence" value="ECO:0007669"/>
    <property type="project" value="UniProtKB-EC"/>
</dbReference>
<dbReference type="Proteomes" id="UP000009235">
    <property type="component" value="Chromosome"/>
</dbReference>
<dbReference type="Gene3D" id="3.40.50.1820">
    <property type="entry name" value="alpha/beta hydrolase"/>
    <property type="match status" value="1"/>
</dbReference>
<dbReference type="PANTHER" id="PTHR43798:SF33">
    <property type="entry name" value="HYDROLASE, PUTATIVE (AFU_ORTHOLOGUE AFUA_2G14860)-RELATED"/>
    <property type="match status" value="1"/>
</dbReference>
<keyword evidence="2" id="KW-0378">Hydrolase</keyword>
<dbReference type="AlphaFoldDB" id="F6EPK6"/>
<dbReference type="GO" id="GO:0016020">
    <property type="term" value="C:membrane"/>
    <property type="evidence" value="ECO:0007669"/>
    <property type="project" value="TreeGrafter"/>
</dbReference>
<keyword evidence="4" id="KW-0472">Membrane</keyword>
<feature type="transmembrane region" description="Helical" evidence="4">
    <location>
        <begin position="124"/>
        <end position="144"/>
    </location>
</feature>
<dbReference type="RefSeq" id="WP_013805788.1">
    <property type="nucleotide sequence ID" value="NC_015564.1"/>
</dbReference>
<dbReference type="PRINTS" id="PR00793">
    <property type="entry name" value="PROAMNOPTASE"/>
</dbReference>
<proteinExistence type="inferred from homology"/>
<feature type="transmembrane region" description="Helical" evidence="4">
    <location>
        <begin position="82"/>
        <end position="104"/>
    </location>
</feature>
<dbReference type="Pfam" id="PF00561">
    <property type="entry name" value="Abhydrolase_1"/>
    <property type="match status" value="1"/>
</dbReference>
<dbReference type="EMBL" id="CP002786">
    <property type="protein sequence ID" value="AEF39439.1"/>
    <property type="molecule type" value="Genomic_DNA"/>
</dbReference>
<sequence>MPPVAQIDSCHARTPAASAPPAGNRGLAVLIAVTMPVLFGVVSGIFTPRGPVTTGEALTTMALALAIGVIAGAAVRSRWAIVFVPVVFIAALEVTRMPITGPTVDAVRLDTQLGWIAFVTGRGIHGLLAVAPLILGAIFGAAYARRHKRELAAPRRFTQRIGLYSRRTLTALLTLTLIALALGVARPAGTDPIVDADGTALPGSIAELTTVTLDGRELGVMIRGHDVRNPILMFVAGGPGGSELGAMRRHLSALEHDFTVVTLDQRGTGKSYAELDPASTLTFDRGVSDVIDLASYLRERFGTDSIYLVGQSYGSLVGVRAAQQRPDLFTAYIGVGQMVSPAETDQITYLDTLAWARASGNREVIEELTAIGPPPYERMSDYEPVLTHETPDVYPYDHSVNSEGAGQFSENLFVREYTLLEQIHALGAFMDVASILYPQLQEIDLRVDALKLDIPVYLMQGRFEARGRAELAEEWFDMVQAPHKEVLLFDTSGHRPLFEQPEVFHDAMVRIEGQR</sequence>
<evidence type="ECO:0000313" key="7">
    <source>
        <dbReference type="Proteomes" id="UP000009235"/>
    </source>
</evidence>
<feature type="transmembrane region" description="Helical" evidence="4">
    <location>
        <begin position="58"/>
        <end position="75"/>
    </location>
</feature>
<evidence type="ECO:0000313" key="6">
    <source>
        <dbReference type="EMBL" id="AEF39439.1"/>
    </source>
</evidence>
<organism evidence="6 7">
    <name type="scientific">Hoyosella subflava (strain DSM 45089 / JCM 17490 / NBRC 109087 / DQS3-9A1)</name>
    <name type="common">Amycolicicoccus subflavus</name>
    <dbReference type="NCBI Taxonomy" id="443218"/>
    <lineage>
        <taxon>Bacteria</taxon>
        <taxon>Bacillati</taxon>
        <taxon>Actinomycetota</taxon>
        <taxon>Actinomycetes</taxon>
        <taxon>Mycobacteriales</taxon>
        <taxon>Hoyosellaceae</taxon>
        <taxon>Hoyosella</taxon>
    </lineage>
</organism>
<gene>
    <name evidence="6" type="ordered locus">AS9A_0987</name>
</gene>
<dbReference type="GO" id="GO:0006508">
    <property type="term" value="P:proteolysis"/>
    <property type="evidence" value="ECO:0007669"/>
    <property type="project" value="InterPro"/>
</dbReference>
<feature type="transmembrane region" description="Helical" evidence="4">
    <location>
        <begin position="27"/>
        <end position="46"/>
    </location>
</feature>
<keyword evidence="4" id="KW-0812">Transmembrane</keyword>
<dbReference type="OrthoDB" id="128799at2"/>
<evidence type="ECO:0000259" key="5">
    <source>
        <dbReference type="Pfam" id="PF00561"/>
    </source>
</evidence>
<dbReference type="InterPro" id="IPR002410">
    <property type="entry name" value="Peptidase_S33"/>
</dbReference>
<evidence type="ECO:0000256" key="3">
    <source>
        <dbReference type="SAM" id="MobiDB-lite"/>
    </source>
</evidence>
<dbReference type="KEGG" id="asd:AS9A_0987"/>